<feature type="region of interest" description="Disordered" evidence="4">
    <location>
        <begin position="221"/>
        <end position="240"/>
    </location>
</feature>
<feature type="compositionally biased region" description="Polar residues" evidence="4">
    <location>
        <begin position="531"/>
        <end position="543"/>
    </location>
</feature>
<keyword evidence="8" id="KW-1185">Reference proteome</keyword>
<dbReference type="InterPro" id="IPR012981">
    <property type="entry name" value="PIH1_N"/>
</dbReference>
<dbReference type="InterPro" id="IPR034727">
    <property type="entry name" value="Kintoun"/>
</dbReference>
<proteinExistence type="inferred from homology"/>
<evidence type="ECO:0000259" key="6">
    <source>
        <dbReference type="Pfam" id="PF18201"/>
    </source>
</evidence>
<dbReference type="InterPro" id="IPR050734">
    <property type="entry name" value="PIH1/Kintoun_subfamily"/>
</dbReference>
<reference evidence="7 8" key="1">
    <citation type="journal article" date="2019" name="Genome Biol. Evol.">
        <title>Whole-Genome Sequencing of the Giant Devil Catfish, Bagarius yarrelli.</title>
        <authorList>
            <person name="Jiang W."/>
            <person name="Lv Y."/>
            <person name="Cheng L."/>
            <person name="Yang K."/>
            <person name="Chao B."/>
            <person name="Wang X."/>
            <person name="Li Y."/>
            <person name="Pan X."/>
            <person name="You X."/>
            <person name="Zhang Y."/>
            <person name="Yang J."/>
            <person name="Li J."/>
            <person name="Zhang X."/>
            <person name="Liu S."/>
            <person name="Sun C."/>
            <person name="Yang J."/>
            <person name="Shi Q."/>
        </authorList>
    </citation>
    <scope>NUCLEOTIDE SEQUENCE [LARGE SCALE GENOMIC DNA]</scope>
    <source>
        <strain evidence="7">JWS20170419001</strain>
        <tissue evidence="7">Muscle</tissue>
    </source>
</reference>
<evidence type="ECO:0000256" key="3">
    <source>
        <dbReference type="HAMAP-Rule" id="MF_03069"/>
    </source>
</evidence>
<dbReference type="PANTHER" id="PTHR22997">
    <property type="entry name" value="PIH1 DOMAIN-CONTAINING PROTEIN 1"/>
    <property type="match status" value="1"/>
</dbReference>
<dbReference type="GO" id="GO:0060285">
    <property type="term" value="P:cilium-dependent cell motility"/>
    <property type="evidence" value="ECO:0007669"/>
    <property type="project" value="UniProtKB-UniRule"/>
</dbReference>
<feature type="domain" description="PIH1D1/2/3 CS-like" evidence="6">
    <location>
        <begin position="245"/>
        <end position="343"/>
    </location>
</feature>
<evidence type="ECO:0000313" key="8">
    <source>
        <dbReference type="Proteomes" id="UP000319801"/>
    </source>
</evidence>
<evidence type="ECO:0000256" key="4">
    <source>
        <dbReference type="SAM" id="MobiDB-lite"/>
    </source>
</evidence>
<dbReference type="GO" id="GO:0003351">
    <property type="term" value="P:epithelial cilium movement involved in extracellular fluid movement"/>
    <property type="evidence" value="ECO:0007669"/>
    <property type="project" value="TreeGrafter"/>
</dbReference>
<evidence type="ECO:0000256" key="1">
    <source>
        <dbReference type="ARBA" id="ARBA00022490"/>
    </source>
</evidence>
<feature type="compositionally biased region" description="Polar residues" evidence="4">
    <location>
        <begin position="430"/>
        <end position="442"/>
    </location>
</feature>
<dbReference type="InterPro" id="IPR041442">
    <property type="entry name" value="PIH1D1/2/3_CS-like"/>
</dbReference>
<dbReference type="GO" id="GO:0070286">
    <property type="term" value="P:axonemal dynein complex assembly"/>
    <property type="evidence" value="ECO:0007669"/>
    <property type="project" value="UniProtKB-UniRule"/>
</dbReference>
<protein>
    <recommendedName>
        <fullName evidence="3">Protein kintoun</fullName>
    </recommendedName>
    <alternativeName>
        <fullName evidence="3">Dynein assembly factor 2, axonemal</fullName>
    </alternativeName>
</protein>
<comment type="function">
    <text evidence="3">Required for cytoplasmic pre-assembly of axonemal dyneins, thereby playing a central role in motility in cilia and flagella. Involved in pre-assembly of dynein arm complexes in the cytoplasm before intraflagellar transport loads them for the ciliary compartment.</text>
</comment>
<organism evidence="7 8">
    <name type="scientific">Bagarius yarrelli</name>
    <name type="common">Goonch</name>
    <name type="synonym">Bagrus yarrelli</name>
    <dbReference type="NCBI Taxonomy" id="175774"/>
    <lineage>
        <taxon>Eukaryota</taxon>
        <taxon>Metazoa</taxon>
        <taxon>Chordata</taxon>
        <taxon>Craniata</taxon>
        <taxon>Vertebrata</taxon>
        <taxon>Euteleostomi</taxon>
        <taxon>Actinopterygii</taxon>
        <taxon>Neopterygii</taxon>
        <taxon>Teleostei</taxon>
        <taxon>Ostariophysi</taxon>
        <taxon>Siluriformes</taxon>
        <taxon>Sisoridae</taxon>
        <taxon>Sisorinae</taxon>
        <taxon>Bagarius</taxon>
    </lineage>
</organism>
<dbReference type="PANTHER" id="PTHR22997:SF3">
    <property type="entry name" value="PROTEIN KINTOUN"/>
    <property type="match status" value="1"/>
</dbReference>
<dbReference type="EMBL" id="VCAZ01000069">
    <property type="protein sequence ID" value="TSO67473.1"/>
    <property type="molecule type" value="Genomic_DNA"/>
</dbReference>
<dbReference type="GO" id="GO:0120293">
    <property type="term" value="C:dynein axonemal particle"/>
    <property type="evidence" value="ECO:0007669"/>
    <property type="project" value="UniProtKB-SubCell"/>
</dbReference>
<comment type="subcellular location">
    <subcellularLocation>
        <location evidence="3">Cytoplasm</location>
    </subcellularLocation>
    <subcellularLocation>
        <location evidence="2">Dynein axonemal particle</location>
    </subcellularLocation>
    <text evidence="3">Localizes in the apical cytoplasm around the gamma-tubulin-positive pericentriolar region, not in the cilia.</text>
</comment>
<feature type="domain" description="PIH1 N-terminal" evidence="5">
    <location>
        <begin position="40"/>
        <end position="202"/>
    </location>
</feature>
<dbReference type="Proteomes" id="UP000319801">
    <property type="component" value="Unassembled WGS sequence"/>
</dbReference>
<feature type="compositionally biased region" description="Basic and acidic residues" evidence="4">
    <location>
        <begin position="547"/>
        <end position="580"/>
    </location>
</feature>
<dbReference type="Pfam" id="PF08190">
    <property type="entry name" value="PIH1"/>
    <property type="match status" value="1"/>
</dbReference>
<sequence length="607" mass="68580">MDFGSKLEELNITTDELNRFSKAMKDEKFRELLHEYAQEISNPENKKKYEEELTQLEQERGNEVKFIHPIAHHVLKTSVNEKEKCFINICSNNLIDKPTCEAGRAENGQLGQCWSLPYSLTPGRPDRNSKGNKYMIYDVIFHPDTLDIADKDRRFMKLVNSTAVQGVENAFKVTLDKTNTILKKIRYKGVPQPAVLRKRIPGHTKSNDASPQDSVFNIPYPDTMPTENPKAHSPSLPQNKSLVHTQPHYTIKYRSFVDLQDYRCSRDSSPGSRPKEIIITIDLPLLASAAGIDLNVTDRTLTLQSQEPNYKLELHLSYPVNEDKGDAKFNKAKRQLIITLTVQPAKNYATENPPERDCNDDMGTADESDETVDAIRLVEEEQSEVRDLDAGCDQENRSVHEEDGEVECFEENVLESETDDWSEADATPTCEINKTGSRSSENAMDGPKSPGARAEKKILEPHTNNHDKEKIPGVETQMKPTTSHLDVHNHPTNLVTRNSEVESSFIRDEAKQTHSPSDTMKSLDGFKKISDLSQDQNGSSELNPSPRHLDEQVDKVDSSKQSKTDHSFSHPPILREKNPEDGSEVIITDHSTSAALSFQNSLWFELD</sequence>
<dbReference type="GO" id="GO:0005576">
    <property type="term" value="C:extracellular region"/>
    <property type="evidence" value="ECO:0007669"/>
    <property type="project" value="GOC"/>
</dbReference>
<dbReference type="OrthoDB" id="546764at2759"/>
<dbReference type="Pfam" id="PF18201">
    <property type="entry name" value="PIH1_CS"/>
    <property type="match status" value="1"/>
</dbReference>
<dbReference type="HAMAP" id="MF_03069">
    <property type="entry name" value="Kintoun"/>
    <property type="match status" value="1"/>
</dbReference>
<comment type="similarity">
    <text evidence="3">Belongs to the PIH1 family. Kintoun subfamily.</text>
</comment>
<evidence type="ECO:0000259" key="5">
    <source>
        <dbReference type="Pfam" id="PF08190"/>
    </source>
</evidence>
<comment type="caution">
    <text evidence="7">The sequence shown here is derived from an EMBL/GenBank/DDBJ whole genome shotgun (WGS) entry which is preliminary data.</text>
</comment>
<feature type="compositionally biased region" description="Polar residues" evidence="4">
    <location>
        <begin position="478"/>
        <end position="502"/>
    </location>
</feature>
<evidence type="ECO:0000256" key="2">
    <source>
        <dbReference type="ARBA" id="ARBA00024190"/>
    </source>
</evidence>
<feature type="compositionally biased region" description="Basic and acidic residues" evidence="4">
    <location>
        <begin position="453"/>
        <end position="472"/>
    </location>
</feature>
<name>A0A556UFE0_BAGYA</name>
<feature type="region of interest" description="Disordered" evidence="4">
    <location>
        <begin position="416"/>
        <end position="584"/>
    </location>
</feature>
<dbReference type="AlphaFoldDB" id="A0A556UFE0"/>
<evidence type="ECO:0000313" key="7">
    <source>
        <dbReference type="EMBL" id="TSO67473.1"/>
    </source>
</evidence>
<gene>
    <name evidence="3" type="primary">DNAAF2</name>
    <name evidence="3" type="synonym">KTU</name>
    <name evidence="7" type="ORF">Baya_10200</name>
</gene>
<keyword evidence="1 3" id="KW-0963">Cytoplasm</keyword>
<accession>A0A556UFE0</accession>